<reference evidence="2" key="1">
    <citation type="submission" date="2018-06" db="EMBL/GenBank/DDBJ databases">
        <authorList>
            <person name="Zhirakovskaya E."/>
        </authorList>
    </citation>
    <scope>NUCLEOTIDE SEQUENCE</scope>
</reference>
<dbReference type="PANTHER" id="PTHR13355">
    <property type="entry name" value="GLUCOSAMINE 6-PHOSPHATE N-ACETYLTRANSFERASE"/>
    <property type="match status" value="1"/>
</dbReference>
<feature type="domain" description="N-acetyltransferase" evidence="1">
    <location>
        <begin position="1"/>
        <end position="141"/>
    </location>
</feature>
<gene>
    <name evidence="2" type="ORF">MNBD_GAMMA11-23</name>
</gene>
<dbReference type="AlphaFoldDB" id="A0A3B0X070"/>
<evidence type="ECO:0000259" key="1">
    <source>
        <dbReference type="PROSITE" id="PS51186"/>
    </source>
</evidence>
<dbReference type="PANTHER" id="PTHR13355:SF11">
    <property type="entry name" value="GLUCOSAMINE 6-PHOSPHATE N-ACETYLTRANSFERASE"/>
    <property type="match status" value="1"/>
</dbReference>
<name>A0A3B0X070_9ZZZZ</name>
<dbReference type="Gene3D" id="3.40.630.30">
    <property type="match status" value="1"/>
</dbReference>
<dbReference type="Pfam" id="PF13673">
    <property type="entry name" value="Acetyltransf_10"/>
    <property type="match status" value="1"/>
</dbReference>
<organism evidence="2">
    <name type="scientific">hydrothermal vent metagenome</name>
    <dbReference type="NCBI Taxonomy" id="652676"/>
    <lineage>
        <taxon>unclassified sequences</taxon>
        <taxon>metagenomes</taxon>
        <taxon>ecological metagenomes</taxon>
    </lineage>
</organism>
<dbReference type="InterPro" id="IPR039143">
    <property type="entry name" value="GNPNAT1-like"/>
</dbReference>
<keyword evidence="2" id="KW-0808">Transferase</keyword>
<proteinExistence type="predicted"/>
<accession>A0A3B0X070</accession>
<protein>
    <submittedName>
        <fullName evidence="2">GNAT family acetyltransferase YjcF</fullName>
    </submittedName>
</protein>
<dbReference type="SUPFAM" id="SSF55729">
    <property type="entry name" value="Acyl-CoA N-acyltransferases (Nat)"/>
    <property type="match status" value="1"/>
</dbReference>
<dbReference type="CDD" id="cd04301">
    <property type="entry name" value="NAT_SF"/>
    <property type="match status" value="1"/>
</dbReference>
<dbReference type="InterPro" id="IPR000182">
    <property type="entry name" value="GNAT_dom"/>
</dbReference>
<dbReference type="PROSITE" id="PS51186">
    <property type="entry name" value="GNAT"/>
    <property type="match status" value="1"/>
</dbReference>
<dbReference type="GO" id="GO:0004343">
    <property type="term" value="F:glucosamine 6-phosphate N-acetyltransferase activity"/>
    <property type="evidence" value="ECO:0007669"/>
    <property type="project" value="TreeGrafter"/>
</dbReference>
<sequence>MKYELKTTSWEKDKTALSTIRKSVFIEEQNVPEELEWDKDDATCSHILVSDKDNRPIATGRIKPDGHIGRMAVLKEYRNHSIGSAILKALIKIADEKKLQEVYLHAQISAIEFYEKQNFKTCSDEFMDAGIPHKTMRKHLTL</sequence>
<evidence type="ECO:0000313" key="2">
    <source>
        <dbReference type="EMBL" id="VAW57913.1"/>
    </source>
</evidence>
<dbReference type="EMBL" id="UOFG01000006">
    <property type="protein sequence ID" value="VAW57913.1"/>
    <property type="molecule type" value="Genomic_DNA"/>
</dbReference>
<dbReference type="InterPro" id="IPR016181">
    <property type="entry name" value="Acyl_CoA_acyltransferase"/>
</dbReference>